<evidence type="ECO:0000313" key="1">
    <source>
        <dbReference type="EMBL" id="EGV42356.1"/>
    </source>
</evidence>
<organism evidence="1 2">
    <name type="scientific">Bizionia argentinensis JUB59</name>
    <dbReference type="NCBI Taxonomy" id="1046627"/>
    <lineage>
        <taxon>Bacteria</taxon>
        <taxon>Pseudomonadati</taxon>
        <taxon>Bacteroidota</taxon>
        <taxon>Flavobacteriia</taxon>
        <taxon>Flavobacteriales</taxon>
        <taxon>Flavobacteriaceae</taxon>
        <taxon>Bizionia</taxon>
    </lineage>
</organism>
<proteinExistence type="predicted"/>
<dbReference type="OrthoDB" id="1439401at2"/>
<reference evidence="1 2" key="1">
    <citation type="journal article" date="2008" name="Int. J. Syst. Evol. Microbiol.">
        <title>Bizionia argentinensis sp. nov., isolated from surface marine water in Antarctica.</title>
        <authorList>
            <person name="Bercovich A."/>
            <person name="Vazquez S.C."/>
            <person name="Yankilevich P."/>
            <person name="Coria S.H."/>
            <person name="Foti M."/>
            <person name="Hernandez E."/>
            <person name="Vidal A."/>
            <person name="Ruberto L."/>
            <person name="Melo C."/>
            <person name="Marenssi S."/>
            <person name="Criscuolo M."/>
            <person name="Memoli M."/>
            <person name="Arguelles M."/>
            <person name="Mac Cormack W.P."/>
        </authorList>
    </citation>
    <scope>NUCLEOTIDE SEQUENCE [LARGE SCALE GENOMIC DNA]</scope>
    <source>
        <strain evidence="1 2">JUB59</strain>
    </source>
</reference>
<dbReference type="EMBL" id="AFXZ01000065">
    <property type="protein sequence ID" value="EGV42356.1"/>
    <property type="molecule type" value="Genomic_DNA"/>
</dbReference>
<dbReference type="PROSITE" id="PS51257">
    <property type="entry name" value="PROKAR_LIPOPROTEIN"/>
    <property type="match status" value="1"/>
</dbReference>
<protein>
    <recommendedName>
        <fullName evidence="3">DUF3558 domain-containing protein</fullName>
    </recommendedName>
</protein>
<keyword evidence="2" id="KW-1185">Reference proteome</keyword>
<dbReference type="RefSeq" id="WP_008639393.1">
    <property type="nucleotide sequence ID" value="NZ_AFXZ01000065.1"/>
</dbReference>
<gene>
    <name evidence="1" type="ORF">BZARG_2560</name>
</gene>
<dbReference type="AlphaFoldDB" id="G2EGU3"/>
<dbReference type="STRING" id="1046627.BZARG_2560"/>
<evidence type="ECO:0008006" key="3">
    <source>
        <dbReference type="Google" id="ProtNLM"/>
    </source>
</evidence>
<sequence>MKKLIFLLVTIIGTIACGNSEKKNSTSGKSAALSPCEILTEAEIKNALSIPAETETTMNEKNTTYPSCYYKWKSITWEYEVMPGHMADYSAELSIVMVDHVNKEKYETSISFYKDGQAENGIGDMATWGEKKTQLTFLHNGTLFHVHCRTSNDATSNKVKTIKIAKLIINKL</sequence>
<dbReference type="eggNOG" id="ENOG5032X1M">
    <property type="taxonomic scope" value="Bacteria"/>
</dbReference>
<dbReference type="Proteomes" id="UP000003730">
    <property type="component" value="Unassembled WGS sequence"/>
</dbReference>
<accession>G2EGU3</accession>
<name>G2EGU3_9FLAO</name>
<comment type="caution">
    <text evidence="1">The sequence shown here is derived from an EMBL/GenBank/DDBJ whole genome shotgun (WGS) entry which is preliminary data.</text>
</comment>
<evidence type="ECO:0000313" key="2">
    <source>
        <dbReference type="Proteomes" id="UP000003730"/>
    </source>
</evidence>